<dbReference type="PANTHER" id="PTHR46124:SF2">
    <property type="entry name" value="D-AMINOACYL-TRNA DEACYLASE"/>
    <property type="match status" value="1"/>
</dbReference>
<gene>
    <name evidence="2" type="ORF">COU16_00435</name>
</gene>
<dbReference type="PIRSF" id="PIRSF005902">
    <property type="entry name" value="DNase_TatD"/>
    <property type="match status" value="1"/>
</dbReference>
<dbReference type="GO" id="GO:0046872">
    <property type="term" value="F:metal ion binding"/>
    <property type="evidence" value="ECO:0007669"/>
    <property type="project" value="UniProtKB-KW"/>
</dbReference>
<sequence>MSFKYIDIHTHLNLAVFNDDYREAAERAREAGVAVINIGTQKDTSLRAVELAEELGEGFYATVGIHPVHTHKSYHDEAELGPEGKAFTSRGEEFSEEEYRKLAEHEKVVAIGECGLDYYRPDNAEAISKQEKVFIEHIELANSVGKPLMLHIRASDKSMDAYEDALVLLKKYAKVKGNVHFFAGTHEIAKQFWEIGFTTSFTGVITFTHDYDEVVKNAPIEMIHAETDAPYVAPKPFRGSRNEPMHVREVYKKIAELRGEDEEVVRLQLLKNAEDMYKISLL</sequence>
<evidence type="ECO:0000313" key="2">
    <source>
        <dbReference type="EMBL" id="PIR84841.1"/>
    </source>
</evidence>
<dbReference type="InterPro" id="IPR001130">
    <property type="entry name" value="TatD-like"/>
</dbReference>
<evidence type="ECO:0000313" key="3">
    <source>
        <dbReference type="Proteomes" id="UP000229344"/>
    </source>
</evidence>
<dbReference type="InterPro" id="IPR032466">
    <property type="entry name" value="Metal_Hydrolase"/>
</dbReference>
<protein>
    <submittedName>
        <fullName evidence="2">Hydrolase TatD</fullName>
    </submittedName>
</protein>
<dbReference type="AlphaFoldDB" id="A0A2H0UEM1"/>
<dbReference type="Proteomes" id="UP000229344">
    <property type="component" value="Unassembled WGS sequence"/>
</dbReference>
<organism evidence="2 3">
    <name type="scientific">Candidatus Kaiserbacteria bacterium CG10_big_fil_rev_8_21_14_0_10_47_16</name>
    <dbReference type="NCBI Taxonomy" id="1974608"/>
    <lineage>
        <taxon>Bacteria</taxon>
        <taxon>Candidatus Kaiseribacteriota</taxon>
    </lineage>
</organism>
<feature type="binding site" evidence="1">
    <location>
        <position position="11"/>
    </location>
    <ligand>
        <name>a divalent metal cation</name>
        <dbReference type="ChEBI" id="CHEBI:60240"/>
        <label>1</label>
    </ligand>
</feature>
<dbReference type="GO" id="GO:0016788">
    <property type="term" value="F:hydrolase activity, acting on ester bonds"/>
    <property type="evidence" value="ECO:0007669"/>
    <property type="project" value="InterPro"/>
</dbReference>
<dbReference type="SUPFAM" id="SSF51556">
    <property type="entry name" value="Metallo-dependent hydrolases"/>
    <property type="match status" value="1"/>
</dbReference>
<feature type="binding site" evidence="1">
    <location>
        <position position="113"/>
    </location>
    <ligand>
        <name>a divalent metal cation</name>
        <dbReference type="ChEBI" id="CHEBI:60240"/>
        <label>1</label>
    </ligand>
</feature>
<keyword evidence="2" id="KW-0378">Hydrolase</keyword>
<reference evidence="3" key="1">
    <citation type="submission" date="2017-09" db="EMBL/GenBank/DDBJ databases">
        <title>Depth-based differentiation of microbial function through sediment-hosted aquifers and enrichment of novel symbionts in the deep terrestrial subsurface.</title>
        <authorList>
            <person name="Probst A.J."/>
            <person name="Ladd B."/>
            <person name="Jarett J.K."/>
            <person name="Geller-Mcgrath D.E."/>
            <person name="Sieber C.M.K."/>
            <person name="Emerson J.B."/>
            <person name="Anantharaman K."/>
            <person name="Thomas B.C."/>
            <person name="Malmstrom R."/>
            <person name="Stieglmeier M."/>
            <person name="Klingl A."/>
            <person name="Woyke T."/>
            <person name="Ryan C.M."/>
            <person name="Banfield J.F."/>
        </authorList>
    </citation>
    <scope>NUCLEOTIDE SEQUENCE [LARGE SCALE GENOMIC DNA]</scope>
</reference>
<name>A0A2H0UEM1_9BACT</name>
<comment type="caution">
    <text evidence="2">The sequence shown here is derived from an EMBL/GenBank/DDBJ whole genome shotgun (WGS) entry which is preliminary data.</text>
</comment>
<feature type="binding site" evidence="1">
    <location>
        <position position="180"/>
    </location>
    <ligand>
        <name>a divalent metal cation</name>
        <dbReference type="ChEBI" id="CHEBI:60240"/>
        <label>2</label>
    </ligand>
</feature>
<feature type="binding site" evidence="1">
    <location>
        <position position="228"/>
    </location>
    <ligand>
        <name>a divalent metal cation</name>
        <dbReference type="ChEBI" id="CHEBI:60240"/>
        <label>1</label>
    </ligand>
</feature>
<evidence type="ECO:0000256" key="1">
    <source>
        <dbReference type="PIRSR" id="PIRSR005902-1"/>
    </source>
</evidence>
<dbReference type="EMBL" id="PFBI01000003">
    <property type="protein sequence ID" value="PIR84841.1"/>
    <property type="molecule type" value="Genomic_DNA"/>
</dbReference>
<accession>A0A2H0UEM1</accession>
<feature type="binding site" evidence="1">
    <location>
        <position position="151"/>
    </location>
    <ligand>
        <name>a divalent metal cation</name>
        <dbReference type="ChEBI" id="CHEBI:60240"/>
        <label>2</label>
    </ligand>
</feature>
<dbReference type="CDD" id="cd01310">
    <property type="entry name" value="TatD_DNAse"/>
    <property type="match status" value="1"/>
</dbReference>
<dbReference type="Gene3D" id="3.20.20.140">
    <property type="entry name" value="Metal-dependent hydrolases"/>
    <property type="match status" value="1"/>
</dbReference>
<dbReference type="PANTHER" id="PTHR46124">
    <property type="entry name" value="D-AMINOACYL-TRNA DEACYLASE"/>
    <property type="match status" value="1"/>
</dbReference>
<feature type="binding site" evidence="1">
    <location>
        <position position="9"/>
    </location>
    <ligand>
        <name>a divalent metal cation</name>
        <dbReference type="ChEBI" id="CHEBI:60240"/>
        <label>1</label>
    </ligand>
</feature>
<keyword evidence="1" id="KW-0479">Metal-binding</keyword>
<proteinExistence type="predicted"/>
<dbReference type="Pfam" id="PF01026">
    <property type="entry name" value="TatD_DNase"/>
    <property type="match status" value="1"/>
</dbReference>